<accession>A0A918NWH6</accession>
<dbReference type="InterPro" id="IPR037217">
    <property type="entry name" value="Trp/Indoleamine_2_3_dOase-like"/>
</dbReference>
<keyword evidence="3" id="KW-1185">Reference proteome</keyword>
<evidence type="ECO:0000313" key="2">
    <source>
        <dbReference type="EMBL" id="GGY02182.1"/>
    </source>
</evidence>
<dbReference type="AlphaFoldDB" id="A0A918NWH6"/>
<gene>
    <name evidence="2" type="ORF">GCM10010358_65150</name>
</gene>
<dbReference type="EMBL" id="BMVU01000047">
    <property type="protein sequence ID" value="GGY02182.1"/>
    <property type="molecule type" value="Genomic_DNA"/>
</dbReference>
<evidence type="ECO:0000313" key="3">
    <source>
        <dbReference type="Proteomes" id="UP000619244"/>
    </source>
</evidence>
<feature type="compositionally biased region" description="Basic and acidic residues" evidence="1">
    <location>
        <begin position="391"/>
        <end position="403"/>
    </location>
</feature>
<evidence type="ECO:0000256" key="1">
    <source>
        <dbReference type="SAM" id="MobiDB-lite"/>
    </source>
</evidence>
<dbReference type="Gene3D" id="1.20.58.480">
    <property type="match status" value="1"/>
</dbReference>
<proteinExistence type="predicted"/>
<reference evidence="2" key="2">
    <citation type="submission" date="2020-09" db="EMBL/GenBank/DDBJ databases">
        <authorList>
            <person name="Sun Q."/>
            <person name="Ohkuma M."/>
        </authorList>
    </citation>
    <scope>NUCLEOTIDE SEQUENCE</scope>
    <source>
        <strain evidence="2">JCM 4790</strain>
    </source>
</reference>
<feature type="region of interest" description="Disordered" evidence="1">
    <location>
        <begin position="388"/>
        <end position="423"/>
    </location>
</feature>
<reference evidence="2" key="1">
    <citation type="journal article" date="2014" name="Int. J. Syst. Evol. Microbiol.">
        <title>Complete genome sequence of Corynebacterium casei LMG S-19264T (=DSM 44701T), isolated from a smear-ripened cheese.</title>
        <authorList>
            <consortium name="US DOE Joint Genome Institute (JGI-PGF)"/>
            <person name="Walter F."/>
            <person name="Albersmeier A."/>
            <person name="Kalinowski J."/>
            <person name="Ruckert C."/>
        </authorList>
    </citation>
    <scope>NUCLEOTIDE SEQUENCE</scope>
    <source>
        <strain evidence="2">JCM 4790</strain>
    </source>
</reference>
<dbReference type="GO" id="GO:0020037">
    <property type="term" value="F:heme binding"/>
    <property type="evidence" value="ECO:0007669"/>
    <property type="project" value="InterPro"/>
</dbReference>
<comment type="caution">
    <text evidence="2">The sequence shown here is derived from an EMBL/GenBank/DDBJ whole genome shotgun (WGS) entry which is preliminary data.</text>
</comment>
<sequence length="423" mass="46786">MPVEPEVAVSYDELQSLPALFRAGSGGPGPGTRWQALRALLQATEVALLNLEELAAEATVRLRQGRGAEAVRSLEWMVGFGRAWSELAWLVRDLAPVDEDGGGHLLAVTASPSWHRLTLAEKELALELKPLADHPEPCEWKRRLLRYVMLQRIGVEYTCVGGAPSAYEDFVRPDAIREAVREKRLPGENLFTPFRAAHQMPELLARAANDHIGRAVEEIEGGRADRALPLLGRADRLLDAVVRLTDLLVDRLTTDEYHAIRKALGRTSGSHSVGLHYDLMRDLYPALARASQHRDEEIGLLARTIGLHIDRWRLAHVDLPRTNLGGAGTGTRSLTGSPDALRTVARMRETGRERDPYAHTGRTFCATDWDSDVPPLAEIERRLLGGIAGHTQERFQDVQERTGRYAGPSGFAPPPKRCPARPT</sequence>
<protein>
    <submittedName>
        <fullName evidence="2">Uncharacterized protein</fullName>
    </submittedName>
</protein>
<name>A0A918NWH6_9ACTN</name>
<organism evidence="2 3">
    <name type="scientific">Streptomyces minutiscleroticus</name>
    <dbReference type="NCBI Taxonomy" id="68238"/>
    <lineage>
        <taxon>Bacteria</taxon>
        <taxon>Bacillati</taxon>
        <taxon>Actinomycetota</taxon>
        <taxon>Actinomycetes</taxon>
        <taxon>Kitasatosporales</taxon>
        <taxon>Streptomycetaceae</taxon>
        <taxon>Streptomyces</taxon>
    </lineage>
</organism>
<feature type="compositionally biased region" description="Pro residues" evidence="1">
    <location>
        <begin position="411"/>
        <end position="423"/>
    </location>
</feature>
<dbReference type="RefSeq" id="WP_190193935.1">
    <property type="nucleotide sequence ID" value="NZ_BMVU01000047.1"/>
</dbReference>
<dbReference type="GO" id="GO:0046872">
    <property type="term" value="F:metal ion binding"/>
    <property type="evidence" value="ECO:0007669"/>
    <property type="project" value="InterPro"/>
</dbReference>
<dbReference type="SUPFAM" id="SSF140959">
    <property type="entry name" value="Indolic compounds 2,3-dioxygenase-like"/>
    <property type="match status" value="1"/>
</dbReference>
<dbReference type="GO" id="GO:0019441">
    <property type="term" value="P:L-tryptophan catabolic process to kynurenine"/>
    <property type="evidence" value="ECO:0007669"/>
    <property type="project" value="InterPro"/>
</dbReference>
<dbReference type="Proteomes" id="UP000619244">
    <property type="component" value="Unassembled WGS sequence"/>
</dbReference>